<reference evidence="1" key="1">
    <citation type="submission" date="2022-01" db="EMBL/GenBank/DDBJ databases">
        <authorList>
            <person name="King R."/>
        </authorList>
    </citation>
    <scope>NUCLEOTIDE SEQUENCE</scope>
</reference>
<protein>
    <submittedName>
        <fullName evidence="1">Uncharacterized protein</fullName>
    </submittedName>
</protein>
<keyword evidence="2" id="KW-1185">Reference proteome</keyword>
<evidence type="ECO:0000313" key="2">
    <source>
        <dbReference type="Proteomes" id="UP001153709"/>
    </source>
</evidence>
<sequence>MYRHVFDAKLNLLIGYPKSDTCSTYNSGKNTIEHKENCSIEFEFQKVDRQKPITDNNMWYITMDLQQTMPLPKLLASRAFYLRQVWLYNFGIHCITLSGSKSYFFTWTEDLADRGSTEIASCLFRFCKLLKEEYLQINHLIIFIWSDSCSGQNKNFIIVGLYQYLILNGYFKIIEHKFPEEDYSYLYSDRDILNIEKR</sequence>
<dbReference type="PANTHER" id="PTHR10773:SF19">
    <property type="match status" value="1"/>
</dbReference>
<dbReference type="AlphaFoldDB" id="A0A9N9XD07"/>
<proteinExistence type="predicted"/>
<dbReference type="EMBL" id="OU898280">
    <property type="protein sequence ID" value="CAG9834497.1"/>
    <property type="molecule type" value="Genomic_DNA"/>
</dbReference>
<dbReference type="PANTHER" id="PTHR10773">
    <property type="entry name" value="DNA-DIRECTED RNA POLYMERASES I, II, AND III SUBUNIT RPABC2"/>
    <property type="match status" value="1"/>
</dbReference>
<dbReference type="OrthoDB" id="6732375at2759"/>
<evidence type="ECO:0000313" key="1">
    <source>
        <dbReference type="EMBL" id="CAG9834497.1"/>
    </source>
</evidence>
<dbReference type="Proteomes" id="UP001153709">
    <property type="component" value="Chromosome 5"/>
</dbReference>
<organism evidence="1 2">
    <name type="scientific">Diabrotica balteata</name>
    <name type="common">Banded cucumber beetle</name>
    <dbReference type="NCBI Taxonomy" id="107213"/>
    <lineage>
        <taxon>Eukaryota</taxon>
        <taxon>Metazoa</taxon>
        <taxon>Ecdysozoa</taxon>
        <taxon>Arthropoda</taxon>
        <taxon>Hexapoda</taxon>
        <taxon>Insecta</taxon>
        <taxon>Pterygota</taxon>
        <taxon>Neoptera</taxon>
        <taxon>Endopterygota</taxon>
        <taxon>Coleoptera</taxon>
        <taxon>Polyphaga</taxon>
        <taxon>Cucujiformia</taxon>
        <taxon>Chrysomeloidea</taxon>
        <taxon>Chrysomelidae</taxon>
        <taxon>Galerucinae</taxon>
        <taxon>Diabroticina</taxon>
        <taxon>Diabroticites</taxon>
        <taxon>Diabrotica</taxon>
    </lineage>
</organism>
<name>A0A9N9XD07_DIABA</name>
<accession>A0A9N9XD07</accession>
<gene>
    <name evidence="1" type="ORF">DIABBA_LOCUS7794</name>
</gene>